<dbReference type="Gene3D" id="1.20.1260.10">
    <property type="match status" value="1"/>
</dbReference>
<dbReference type="InterPro" id="IPR010287">
    <property type="entry name" value="DUF892_YciF-like"/>
</dbReference>
<evidence type="ECO:0000313" key="2">
    <source>
        <dbReference type="Proteomes" id="UP000315751"/>
    </source>
</evidence>
<dbReference type="InterPro" id="IPR012347">
    <property type="entry name" value="Ferritin-like"/>
</dbReference>
<accession>A0A560H413</accession>
<comment type="caution">
    <text evidence="1">The sequence shown here is derived from an EMBL/GenBank/DDBJ whole genome shotgun (WGS) entry which is preliminary data.</text>
</comment>
<dbReference type="Proteomes" id="UP000315751">
    <property type="component" value="Unassembled WGS sequence"/>
</dbReference>
<organism evidence="1 2">
    <name type="scientific">Nitrospirillum amazonense</name>
    <dbReference type="NCBI Taxonomy" id="28077"/>
    <lineage>
        <taxon>Bacteria</taxon>
        <taxon>Pseudomonadati</taxon>
        <taxon>Pseudomonadota</taxon>
        <taxon>Alphaproteobacteria</taxon>
        <taxon>Rhodospirillales</taxon>
        <taxon>Azospirillaceae</taxon>
        <taxon>Nitrospirillum</taxon>
    </lineage>
</organism>
<dbReference type="OrthoDB" id="7273732at2"/>
<dbReference type="RefSeq" id="WP_145733353.1">
    <property type="nucleotide sequence ID" value="NZ_VITR01000008.1"/>
</dbReference>
<proteinExistence type="predicted"/>
<keyword evidence="2" id="KW-1185">Reference proteome</keyword>
<evidence type="ECO:0000313" key="1">
    <source>
        <dbReference type="EMBL" id="TWB41036.1"/>
    </source>
</evidence>
<dbReference type="InterPro" id="IPR009078">
    <property type="entry name" value="Ferritin-like_SF"/>
</dbReference>
<dbReference type="EMBL" id="VITR01000008">
    <property type="protein sequence ID" value="TWB41036.1"/>
    <property type="molecule type" value="Genomic_DNA"/>
</dbReference>
<sequence length="169" mass="18780">MATNEEHLVDWLRDAHAMEQQAETMMTALCERIENYPPVRGRLQQHIAETHTQAQRLERCLERIGGDTSAIKDLAGRATAFGQGLSGMFVDDEIVKGALASYAFENMEIASYTILIAAAEAVGDAETRDLCEQSLQEEMAMAAWLVEHLPALTKKFLARDEVLEEGGKR</sequence>
<dbReference type="Pfam" id="PF05974">
    <property type="entry name" value="DUF892"/>
    <property type="match status" value="1"/>
</dbReference>
<gene>
    <name evidence="1" type="ORF">FBZ90_10860</name>
</gene>
<dbReference type="AlphaFoldDB" id="A0A560H413"/>
<protein>
    <submittedName>
        <fullName evidence="1">Ferritin-like metal-binding protein YciE</fullName>
    </submittedName>
</protein>
<dbReference type="SUPFAM" id="SSF47240">
    <property type="entry name" value="Ferritin-like"/>
    <property type="match status" value="1"/>
</dbReference>
<reference evidence="1 2" key="1">
    <citation type="submission" date="2019-06" db="EMBL/GenBank/DDBJ databases">
        <title>Genomic Encyclopedia of Type Strains, Phase IV (KMG-V): Genome sequencing to study the core and pangenomes of soil and plant-associated prokaryotes.</title>
        <authorList>
            <person name="Whitman W."/>
        </authorList>
    </citation>
    <scope>NUCLEOTIDE SEQUENCE [LARGE SCALE GENOMIC DNA]</scope>
    <source>
        <strain evidence="1 2">BR 11622</strain>
    </source>
</reference>
<name>A0A560H413_9PROT</name>